<name>A0A392PDD2_9FABA</name>
<comment type="caution">
    <text evidence="1">The sequence shown here is derived from an EMBL/GenBank/DDBJ whole genome shotgun (WGS) entry which is preliminary data.</text>
</comment>
<dbReference type="AlphaFoldDB" id="A0A392PDD2"/>
<keyword evidence="2" id="KW-1185">Reference proteome</keyword>
<dbReference type="Proteomes" id="UP000265520">
    <property type="component" value="Unassembled WGS sequence"/>
</dbReference>
<evidence type="ECO:0000313" key="2">
    <source>
        <dbReference type="Proteomes" id="UP000265520"/>
    </source>
</evidence>
<proteinExistence type="predicted"/>
<sequence length="57" mass="6646">TDDEKVRGLFVMKLVRSFCRTTHENDVFCFPTLQTSCVHRLLSADWSLFDLLIVVEL</sequence>
<reference evidence="1 2" key="1">
    <citation type="journal article" date="2018" name="Front. Plant Sci.">
        <title>Red Clover (Trifolium pratense) and Zigzag Clover (T. medium) - A Picture of Genomic Similarities and Differences.</title>
        <authorList>
            <person name="Dluhosova J."/>
            <person name="Istvanek J."/>
            <person name="Nedelnik J."/>
            <person name="Repkova J."/>
        </authorList>
    </citation>
    <scope>NUCLEOTIDE SEQUENCE [LARGE SCALE GENOMIC DNA]</scope>
    <source>
        <strain evidence="2">cv. 10/8</strain>
        <tissue evidence="1">Leaf</tissue>
    </source>
</reference>
<feature type="non-terminal residue" evidence="1">
    <location>
        <position position="1"/>
    </location>
</feature>
<protein>
    <submittedName>
        <fullName evidence="1">Armadillo/beta-catenin-like repeat protein</fullName>
    </submittedName>
</protein>
<organism evidence="1 2">
    <name type="scientific">Trifolium medium</name>
    <dbReference type="NCBI Taxonomy" id="97028"/>
    <lineage>
        <taxon>Eukaryota</taxon>
        <taxon>Viridiplantae</taxon>
        <taxon>Streptophyta</taxon>
        <taxon>Embryophyta</taxon>
        <taxon>Tracheophyta</taxon>
        <taxon>Spermatophyta</taxon>
        <taxon>Magnoliopsida</taxon>
        <taxon>eudicotyledons</taxon>
        <taxon>Gunneridae</taxon>
        <taxon>Pentapetalae</taxon>
        <taxon>rosids</taxon>
        <taxon>fabids</taxon>
        <taxon>Fabales</taxon>
        <taxon>Fabaceae</taxon>
        <taxon>Papilionoideae</taxon>
        <taxon>50 kb inversion clade</taxon>
        <taxon>NPAAA clade</taxon>
        <taxon>Hologalegina</taxon>
        <taxon>IRL clade</taxon>
        <taxon>Trifolieae</taxon>
        <taxon>Trifolium</taxon>
    </lineage>
</organism>
<accession>A0A392PDD2</accession>
<dbReference type="EMBL" id="LXQA010072784">
    <property type="protein sequence ID" value="MCI09470.1"/>
    <property type="molecule type" value="Genomic_DNA"/>
</dbReference>
<evidence type="ECO:0000313" key="1">
    <source>
        <dbReference type="EMBL" id="MCI09470.1"/>
    </source>
</evidence>